<dbReference type="VEuPathDB" id="TriTrypDB:TM35_000173290"/>
<evidence type="ECO:0000259" key="1">
    <source>
        <dbReference type="Pfam" id="PF13859"/>
    </source>
</evidence>
<keyword evidence="3" id="KW-1185">Reference proteome</keyword>
<feature type="domain" description="Sialidase" evidence="1">
    <location>
        <begin position="1"/>
        <end position="85"/>
    </location>
</feature>
<dbReference type="InterPro" id="IPR008377">
    <property type="entry name" value="Sialidase_trypan"/>
</dbReference>
<dbReference type="RefSeq" id="XP_028882523.1">
    <property type="nucleotide sequence ID" value="XM_029026408.1"/>
</dbReference>
<feature type="non-terminal residue" evidence="2">
    <location>
        <position position="1"/>
    </location>
</feature>
<accession>A0A1X0NUS1</accession>
<dbReference type="PRINTS" id="PR01803">
    <property type="entry name" value="TCSIALIDASE"/>
</dbReference>
<dbReference type="InterPro" id="IPR036278">
    <property type="entry name" value="Sialidase_sf"/>
</dbReference>
<organism evidence="2 3">
    <name type="scientific">Trypanosoma theileri</name>
    <dbReference type="NCBI Taxonomy" id="67003"/>
    <lineage>
        <taxon>Eukaryota</taxon>
        <taxon>Discoba</taxon>
        <taxon>Euglenozoa</taxon>
        <taxon>Kinetoplastea</taxon>
        <taxon>Metakinetoplastina</taxon>
        <taxon>Trypanosomatida</taxon>
        <taxon>Trypanosomatidae</taxon>
        <taxon>Trypanosoma</taxon>
    </lineage>
</organism>
<reference evidence="2 3" key="1">
    <citation type="submission" date="2017-03" db="EMBL/GenBank/DDBJ databases">
        <title>An alternative strategy for trypanosome survival in the mammalian bloodstream revealed through genome and transcriptome analysis of the ubiquitous bovine parasite Trypanosoma (Megatrypanum) theileri.</title>
        <authorList>
            <person name="Kelly S."/>
            <person name="Ivens A."/>
            <person name="Mott A."/>
            <person name="O'Neill E."/>
            <person name="Emms D."/>
            <person name="Macleod O."/>
            <person name="Voorheis P."/>
            <person name="Matthews J."/>
            <person name="Matthews K."/>
            <person name="Carrington M."/>
        </authorList>
    </citation>
    <scope>NUCLEOTIDE SEQUENCE [LARGE SCALE GENOMIC DNA]</scope>
    <source>
        <strain evidence="2">Edinburgh</strain>
    </source>
</reference>
<dbReference type="AlphaFoldDB" id="A0A1X0NUS1"/>
<dbReference type="OrthoDB" id="241759at2759"/>
<dbReference type="SUPFAM" id="SSF50939">
    <property type="entry name" value="Sialidases"/>
    <property type="match status" value="1"/>
</dbReference>
<name>A0A1X0NUS1_9TRYP</name>
<comment type="caution">
    <text evidence="2">The sequence shown here is derived from an EMBL/GenBank/DDBJ whole genome shotgun (WGS) entry which is preliminary data.</text>
</comment>
<dbReference type="Pfam" id="PF13859">
    <property type="entry name" value="BNR_3"/>
    <property type="match status" value="1"/>
</dbReference>
<sequence>VWGNSPSRKGPGSQSPFIPVTIKGRRVMLFTHPRNFKGRWNRDRLHLWLTDNNRIFDIGQISIRDENAAYSSLLYKDGKLYCLHETNLQENYSLVFLELKEELNLIKSV</sequence>
<dbReference type="GeneID" id="39986188"/>
<feature type="non-terminal residue" evidence="2">
    <location>
        <position position="109"/>
    </location>
</feature>
<dbReference type="InterPro" id="IPR011040">
    <property type="entry name" value="Sialidase"/>
</dbReference>
<dbReference type="EMBL" id="NBCO01000017">
    <property type="protein sequence ID" value="ORC88457.1"/>
    <property type="molecule type" value="Genomic_DNA"/>
</dbReference>
<evidence type="ECO:0000313" key="3">
    <source>
        <dbReference type="Proteomes" id="UP000192257"/>
    </source>
</evidence>
<protein>
    <submittedName>
        <fullName evidence="2">Sialidase</fullName>
    </submittedName>
</protein>
<dbReference type="Gene3D" id="2.120.10.10">
    <property type="match status" value="1"/>
</dbReference>
<gene>
    <name evidence="2" type="ORF">TM35_000173290</name>
</gene>
<dbReference type="GO" id="GO:0004308">
    <property type="term" value="F:exo-alpha-sialidase activity"/>
    <property type="evidence" value="ECO:0007669"/>
    <property type="project" value="InterPro"/>
</dbReference>
<dbReference type="Proteomes" id="UP000192257">
    <property type="component" value="Unassembled WGS sequence"/>
</dbReference>
<dbReference type="CDD" id="cd15482">
    <property type="entry name" value="Sialidase_non-viral"/>
    <property type="match status" value="1"/>
</dbReference>
<evidence type="ECO:0000313" key="2">
    <source>
        <dbReference type="EMBL" id="ORC88457.1"/>
    </source>
</evidence>
<proteinExistence type="predicted"/>